<reference evidence="3 4" key="1">
    <citation type="submission" date="2020-11" db="EMBL/GenBank/DDBJ databases">
        <title>Hymenobacter sp.</title>
        <authorList>
            <person name="Kim M.K."/>
        </authorList>
    </citation>
    <scope>NUCLEOTIDE SEQUENCE [LARGE SCALE GENOMIC DNA]</scope>
    <source>
        <strain evidence="3 4">BT594</strain>
    </source>
</reference>
<evidence type="ECO:0000256" key="1">
    <source>
        <dbReference type="SAM" id="Phobius"/>
    </source>
</evidence>
<dbReference type="Proteomes" id="UP000601099">
    <property type="component" value="Unassembled WGS sequence"/>
</dbReference>
<sequence>MPSPFDQNLLPEFESVRGEKEQILWTGKPAFVPFVLGGLLAGLPGIGFGLTWLLASEAFTADKTSVVWNWGFFWLIGLLPLGQGIWAFLSRFLSYSNTVYAYSNRRIIIRTGFFGTHFKSIDFDKISDTEVTVNAIERLYNVGSIRFFSGRTESDEGNVSKLYDYWNAISLPYEVFRRVKEVILDIKTDYTYPNALRPEVNPGYTTRYSKE</sequence>
<accession>A0ABS0L633</accession>
<evidence type="ECO:0000313" key="4">
    <source>
        <dbReference type="Proteomes" id="UP000601099"/>
    </source>
</evidence>
<protein>
    <submittedName>
        <fullName evidence="3">PH domain-containing protein</fullName>
    </submittedName>
</protein>
<dbReference type="EMBL" id="JADWYK010000014">
    <property type="protein sequence ID" value="MBG8555552.1"/>
    <property type="molecule type" value="Genomic_DNA"/>
</dbReference>
<proteinExistence type="predicted"/>
<name>A0ABS0L633_9BACT</name>
<feature type="domain" description="YdbS-like PH" evidence="2">
    <location>
        <begin position="95"/>
        <end position="150"/>
    </location>
</feature>
<dbReference type="Pfam" id="PF03703">
    <property type="entry name" value="bPH_2"/>
    <property type="match status" value="1"/>
</dbReference>
<dbReference type="InterPro" id="IPR005182">
    <property type="entry name" value="YdbS-like_PH"/>
</dbReference>
<evidence type="ECO:0000259" key="2">
    <source>
        <dbReference type="Pfam" id="PF03703"/>
    </source>
</evidence>
<keyword evidence="4" id="KW-1185">Reference proteome</keyword>
<evidence type="ECO:0000313" key="3">
    <source>
        <dbReference type="EMBL" id="MBG8555552.1"/>
    </source>
</evidence>
<comment type="caution">
    <text evidence="3">The sequence shown here is derived from an EMBL/GenBank/DDBJ whole genome shotgun (WGS) entry which is preliminary data.</text>
</comment>
<keyword evidence="1" id="KW-0472">Membrane</keyword>
<feature type="transmembrane region" description="Helical" evidence="1">
    <location>
        <begin position="30"/>
        <end position="55"/>
    </location>
</feature>
<feature type="transmembrane region" description="Helical" evidence="1">
    <location>
        <begin position="67"/>
        <end position="89"/>
    </location>
</feature>
<organism evidence="3 4">
    <name type="scientific">Hymenobacter guriensis</name>
    <dbReference type="NCBI Taxonomy" id="2793065"/>
    <lineage>
        <taxon>Bacteria</taxon>
        <taxon>Pseudomonadati</taxon>
        <taxon>Bacteroidota</taxon>
        <taxon>Cytophagia</taxon>
        <taxon>Cytophagales</taxon>
        <taxon>Hymenobacteraceae</taxon>
        <taxon>Hymenobacter</taxon>
    </lineage>
</organism>
<keyword evidence="1" id="KW-0812">Transmembrane</keyword>
<gene>
    <name evidence="3" type="ORF">I5L79_18550</name>
</gene>
<keyword evidence="1" id="KW-1133">Transmembrane helix</keyword>
<dbReference type="RefSeq" id="WP_196956574.1">
    <property type="nucleotide sequence ID" value="NZ_JADWYK010000014.1"/>
</dbReference>